<dbReference type="EMBL" id="JAINUF010000018">
    <property type="protein sequence ID" value="KAJ8338497.1"/>
    <property type="molecule type" value="Genomic_DNA"/>
</dbReference>
<evidence type="ECO:0000313" key="3">
    <source>
        <dbReference type="Proteomes" id="UP001152622"/>
    </source>
</evidence>
<sequence>MGSELCGPAPHAPSHPDCSRCADTHIKREAGSQFQEDQMHPVSQGEPHPSLTDPPFVFPPSGMRQMGISQRGAEFQPARGPTHLRGAWGQRARAGIRAGTDGHPEHPSHTPPPPPKRNRSPFKRKWRGRARLQRGHRPHRRGDRGMLRFLVPCIATPPTPPPARQSHQGLVLKGIGEGEGGGRHCSKTKGGDPCKNPNNSPS</sequence>
<feature type="region of interest" description="Disordered" evidence="1">
    <location>
        <begin position="1"/>
        <end position="202"/>
    </location>
</feature>
<evidence type="ECO:0000256" key="1">
    <source>
        <dbReference type="SAM" id="MobiDB-lite"/>
    </source>
</evidence>
<comment type="caution">
    <text evidence="2">The sequence shown here is derived from an EMBL/GenBank/DDBJ whole genome shotgun (WGS) entry which is preliminary data.</text>
</comment>
<proteinExistence type="predicted"/>
<feature type="compositionally biased region" description="Basic and acidic residues" evidence="1">
    <location>
        <begin position="17"/>
        <end position="30"/>
    </location>
</feature>
<gene>
    <name evidence="2" type="ORF">SKAU_G00374630</name>
</gene>
<accession>A0A9Q1EGV6</accession>
<organism evidence="2 3">
    <name type="scientific">Synaphobranchus kaupii</name>
    <name type="common">Kaup's arrowtooth eel</name>
    <dbReference type="NCBI Taxonomy" id="118154"/>
    <lineage>
        <taxon>Eukaryota</taxon>
        <taxon>Metazoa</taxon>
        <taxon>Chordata</taxon>
        <taxon>Craniata</taxon>
        <taxon>Vertebrata</taxon>
        <taxon>Euteleostomi</taxon>
        <taxon>Actinopterygii</taxon>
        <taxon>Neopterygii</taxon>
        <taxon>Teleostei</taxon>
        <taxon>Anguilliformes</taxon>
        <taxon>Synaphobranchidae</taxon>
        <taxon>Synaphobranchus</taxon>
    </lineage>
</organism>
<feature type="compositionally biased region" description="Basic residues" evidence="1">
    <location>
        <begin position="116"/>
        <end position="142"/>
    </location>
</feature>
<reference evidence="2" key="1">
    <citation type="journal article" date="2023" name="Science">
        <title>Genome structures resolve the early diversification of teleost fishes.</title>
        <authorList>
            <person name="Parey E."/>
            <person name="Louis A."/>
            <person name="Montfort J."/>
            <person name="Bouchez O."/>
            <person name="Roques C."/>
            <person name="Iampietro C."/>
            <person name="Lluch J."/>
            <person name="Castinel A."/>
            <person name="Donnadieu C."/>
            <person name="Desvignes T."/>
            <person name="Floi Bucao C."/>
            <person name="Jouanno E."/>
            <person name="Wen M."/>
            <person name="Mejri S."/>
            <person name="Dirks R."/>
            <person name="Jansen H."/>
            <person name="Henkel C."/>
            <person name="Chen W.J."/>
            <person name="Zahm M."/>
            <person name="Cabau C."/>
            <person name="Klopp C."/>
            <person name="Thompson A.W."/>
            <person name="Robinson-Rechavi M."/>
            <person name="Braasch I."/>
            <person name="Lecointre G."/>
            <person name="Bobe J."/>
            <person name="Postlethwait J.H."/>
            <person name="Berthelot C."/>
            <person name="Roest Crollius H."/>
            <person name="Guiguen Y."/>
        </authorList>
    </citation>
    <scope>NUCLEOTIDE SEQUENCE</scope>
    <source>
        <strain evidence="2">WJC10195</strain>
    </source>
</reference>
<keyword evidence="3" id="KW-1185">Reference proteome</keyword>
<protein>
    <submittedName>
        <fullName evidence="2">Uncharacterized protein</fullName>
    </submittedName>
</protein>
<name>A0A9Q1EGV6_SYNKA</name>
<dbReference type="Proteomes" id="UP001152622">
    <property type="component" value="Chromosome 18"/>
</dbReference>
<evidence type="ECO:0000313" key="2">
    <source>
        <dbReference type="EMBL" id="KAJ8338497.1"/>
    </source>
</evidence>
<dbReference type="AlphaFoldDB" id="A0A9Q1EGV6"/>